<dbReference type="AlphaFoldDB" id="A0A4E9DPB3"/>
<gene>
    <name evidence="2" type="ORF">FUG_LOCUS133106</name>
    <name evidence="1" type="ORF">MDCFG202_LOCUS389613</name>
</gene>
<name>A0A4E9DPB3_GIBZA</name>
<dbReference type="Proteomes" id="UP000746612">
    <property type="component" value="Unassembled WGS sequence"/>
</dbReference>
<organism evidence="2">
    <name type="scientific">Gibberella zeae</name>
    <name type="common">Wheat head blight fungus</name>
    <name type="synonym">Fusarium graminearum</name>
    <dbReference type="NCBI Taxonomy" id="5518"/>
    <lineage>
        <taxon>Eukaryota</taxon>
        <taxon>Fungi</taxon>
        <taxon>Dikarya</taxon>
        <taxon>Ascomycota</taxon>
        <taxon>Pezizomycotina</taxon>
        <taxon>Sordariomycetes</taxon>
        <taxon>Hypocreomycetidae</taxon>
        <taxon>Hypocreales</taxon>
        <taxon>Nectriaceae</taxon>
        <taxon>Fusarium</taxon>
    </lineage>
</organism>
<sequence>MVLITNKLVAQSRHLLPRLRSGAGDSSHTARVGGCLLIQQLISHSRLTSRHVPRWVLCCAVSHASCEQGRKLASATPQPSCDLLHYPILSVLGILFYEHGISRSEGPNIARTGVSTKTKYLLKAAAVLQSQQHGALCRLWIPSPCNAAIERPGGQSSGPVMVRNGKATGSRLATAARMCTWRLGSLPH</sequence>
<evidence type="ECO:0000313" key="1">
    <source>
        <dbReference type="EMBL" id="CAG1995052.1"/>
    </source>
</evidence>
<reference evidence="2" key="1">
    <citation type="submission" date="2019-04" db="EMBL/GenBank/DDBJ databases">
        <authorList>
            <person name="Melise S."/>
            <person name="Noan J."/>
            <person name="Okalmin O."/>
        </authorList>
    </citation>
    <scope>NUCLEOTIDE SEQUENCE</scope>
    <source>
        <strain evidence="2">FN9</strain>
    </source>
</reference>
<proteinExistence type="predicted"/>
<protein>
    <submittedName>
        <fullName evidence="2">Uncharacterized protein</fullName>
    </submittedName>
</protein>
<evidence type="ECO:0000313" key="2">
    <source>
        <dbReference type="EMBL" id="VIO54608.1"/>
    </source>
</evidence>
<dbReference type="EMBL" id="CAAKMV010000110">
    <property type="protein sequence ID" value="VIO54608.1"/>
    <property type="molecule type" value="Genomic_DNA"/>
</dbReference>
<accession>A0A4E9DPB3</accession>
<reference evidence="1" key="2">
    <citation type="submission" date="2021-03" db="EMBL/GenBank/DDBJ databases">
        <authorList>
            <person name="Alouane T."/>
            <person name="Langin T."/>
            <person name="Bonhomme L."/>
        </authorList>
    </citation>
    <scope>NUCLEOTIDE SEQUENCE</scope>
    <source>
        <strain evidence="1">MDC_Fg202</strain>
    </source>
</reference>
<dbReference type="EMBL" id="CAJPIJ010000158">
    <property type="protein sequence ID" value="CAG1995052.1"/>
    <property type="molecule type" value="Genomic_DNA"/>
</dbReference>